<feature type="compositionally biased region" description="Basic residues" evidence="1">
    <location>
        <begin position="215"/>
        <end position="230"/>
    </location>
</feature>
<organism evidence="2 3">
    <name type="scientific">Tilletiopsis washingtonensis</name>
    <dbReference type="NCBI Taxonomy" id="58919"/>
    <lineage>
        <taxon>Eukaryota</taxon>
        <taxon>Fungi</taxon>
        <taxon>Dikarya</taxon>
        <taxon>Basidiomycota</taxon>
        <taxon>Ustilaginomycotina</taxon>
        <taxon>Exobasidiomycetes</taxon>
        <taxon>Entylomatales</taxon>
        <taxon>Entylomatales incertae sedis</taxon>
        <taxon>Tilletiopsis</taxon>
    </lineage>
</organism>
<sequence>MQSHAGAATSRAPPPALAHSSSFSSQQSAQSSAASSTLSSLSGGSAGDSAGGSETHRTSYSHYGHPPDASGAPRLAVSSALGDWRGVAPGEQGAGELQHSESHGSFYEHTDTSHTSLLTLSARLPPPPPRPPSESSGSTSRRSSRASLGALPRVGTPGADEEPTPPLPEPPLSLAAELARTAVGSSSRSPSLQHDGAAFGAPPESPSLASSARPAARRRTSAQSGKRKSVRNSTSDGPSIMIRARSPAADLRSASDAAATPMAPLPRAVAQAMRASHSSSSLGSASGLRRASNAAAHQPGIENSSLVLMRDGSVMGASAWHQFMDDAAETLYLIPVLRVARETAATLKALSREVYVPMAVAGLVSLPWHRLMRATCAETA</sequence>
<feature type="region of interest" description="Disordered" evidence="1">
    <location>
        <begin position="1"/>
        <end position="241"/>
    </location>
</feature>
<feature type="compositionally biased region" description="Low complexity" evidence="1">
    <location>
        <begin position="17"/>
        <end position="43"/>
    </location>
</feature>
<feature type="compositionally biased region" description="Low complexity" evidence="1">
    <location>
        <begin position="274"/>
        <end position="292"/>
    </location>
</feature>
<dbReference type="AlphaFoldDB" id="A0A316Z1K6"/>
<feature type="region of interest" description="Disordered" evidence="1">
    <location>
        <begin position="268"/>
        <end position="297"/>
    </location>
</feature>
<protein>
    <submittedName>
        <fullName evidence="2">Uncharacterized protein</fullName>
    </submittedName>
</protein>
<evidence type="ECO:0000313" key="2">
    <source>
        <dbReference type="EMBL" id="PWN94802.1"/>
    </source>
</evidence>
<keyword evidence="3" id="KW-1185">Reference proteome</keyword>
<dbReference type="EMBL" id="KZ819309">
    <property type="protein sequence ID" value="PWN94802.1"/>
    <property type="molecule type" value="Genomic_DNA"/>
</dbReference>
<feature type="compositionally biased region" description="Low complexity" evidence="1">
    <location>
        <begin position="113"/>
        <end position="123"/>
    </location>
</feature>
<feature type="compositionally biased region" description="Polar residues" evidence="1">
    <location>
        <begin position="183"/>
        <end position="192"/>
    </location>
</feature>
<gene>
    <name evidence="2" type="ORF">FA09DRAFT_169378</name>
</gene>
<accession>A0A316Z1K6</accession>
<dbReference type="Proteomes" id="UP000245946">
    <property type="component" value="Unassembled WGS sequence"/>
</dbReference>
<evidence type="ECO:0000313" key="3">
    <source>
        <dbReference type="Proteomes" id="UP000245946"/>
    </source>
</evidence>
<name>A0A316Z1K6_9BASI</name>
<dbReference type="RefSeq" id="XP_025595081.1">
    <property type="nucleotide sequence ID" value="XM_025739283.1"/>
</dbReference>
<feature type="compositionally biased region" description="Low complexity" evidence="1">
    <location>
        <begin position="133"/>
        <end position="153"/>
    </location>
</feature>
<proteinExistence type="predicted"/>
<evidence type="ECO:0000256" key="1">
    <source>
        <dbReference type="SAM" id="MobiDB-lite"/>
    </source>
</evidence>
<feature type="compositionally biased region" description="Basic and acidic residues" evidence="1">
    <location>
        <begin position="98"/>
        <end position="112"/>
    </location>
</feature>
<dbReference type="GeneID" id="37266829"/>
<reference evidence="2 3" key="1">
    <citation type="journal article" date="2018" name="Mol. Biol. Evol.">
        <title>Broad Genomic Sampling Reveals a Smut Pathogenic Ancestry of the Fungal Clade Ustilaginomycotina.</title>
        <authorList>
            <person name="Kijpornyongpan T."/>
            <person name="Mondo S.J."/>
            <person name="Barry K."/>
            <person name="Sandor L."/>
            <person name="Lee J."/>
            <person name="Lipzen A."/>
            <person name="Pangilinan J."/>
            <person name="LaButti K."/>
            <person name="Hainaut M."/>
            <person name="Henrissat B."/>
            <person name="Grigoriev I.V."/>
            <person name="Spatafora J.W."/>
            <person name="Aime M.C."/>
        </authorList>
    </citation>
    <scope>NUCLEOTIDE SEQUENCE [LARGE SCALE GENOMIC DNA]</scope>
    <source>
        <strain evidence="2 3">MCA 4186</strain>
    </source>
</reference>